<dbReference type="InterPro" id="IPR025672">
    <property type="entry name" value="Sigma_reg_C_dom"/>
</dbReference>
<gene>
    <name evidence="3" type="ORF">HZF24_08110</name>
</gene>
<feature type="transmembrane region" description="Helical" evidence="1">
    <location>
        <begin position="75"/>
        <end position="98"/>
    </location>
</feature>
<dbReference type="Proteomes" id="UP000611629">
    <property type="component" value="Unassembled WGS sequence"/>
</dbReference>
<protein>
    <submittedName>
        <fullName evidence="3">Anti sigma factor C-terminal domain-containing protein</fullName>
    </submittedName>
</protein>
<evidence type="ECO:0000256" key="1">
    <source>
        <dbReference type="SAM" id="Phobius"/>
    </source>
</evidence>
<dbReference type="RefSeq" id="WP_179237796.1">
    <property type="nucleotide sequence ID" value="NZ_JACBNQ010000007.1"/>
</dbReference>
<evidence type="ECO:0000313" key="4">
    <source>
        <dbReference type="Proteomes" id="UP000611629"/>
    </source>
</evidence>
<keyword evidence="1" id="KW-0812">Transmembrane</keyword>
<reference evidence="3" key="1">
    <citation type="submission" date="2020-07" db="EMBL/GenBank/DDBJ databases">
        <title>Genomic analysis of a strain of Sedimentibacter Hydroxybenzoicus DSM7310.</title>
        <authorList>
            <person name="Ma S."/>
        </authorList>
    </citation>
    <scope>NUCLEOTIDE SEQUENCE</scope>
    <source>
        <strain evidence="3">DSM 7310</strain>
    </source>
</reference>
<evidence type="ECO:0000313" key="3">
    <source>
        <dbReference type="EMBL" id="NYB74105.1"/>
    </source>
</evidence>
<sequence length="394" mass="45922">MKYKELLERYKNGSASEEEKLIIEQDIEKYEVIEEYLSDIMDEDLADLTELPEVEKNTDETIKLKKSVNKRLNKVVLTSVALMLSLVFIVFFIISPFVDNLYYNPSQVSVGKYDKDIDFDMKAITELNMPGYTVSSVYVEKQGFGTYETSYRYRNIFTDEDYRVSSKIKRGEIYATNQDSYDSIFMFWDIQRPNREKKYTDEKKERVLNHVKQLNPVSYVSAGITFENDLTMEELNNLESKYPDVEFIWAGIRTDSPDKEVMDLIGIQLLSSNEVHLDDGVEDRYKAFTILKWLVNPVGSGNSDLPIVAQAYELHYKSLLQYVIDREEASNVIERRPWKNEFYQTALNYAEENGVKTYGVLVFAEAKDLIELVENEQIKLVEFNEAVVSKRNIQ</sequence>
<dbReference type="AlphaFoldDB" id="A0A974BK29"/>
<dbReference type="EMBL" id="JACBNQ010000007">
    <property type="protein sequence ID" value="NYB74105.1"/>
    <property type="molecule type" value="Genomic_DNA"/>
</dbReference>
<evidence type="ECO:0000259" key="2">
    <source>
        <dbReference type="Pfam" id="PF13791"/>
    </source>
</evidence>
<dbReference type="Pfam" id="PF13791">
    <property type="entry name" value="Sigma_reg_C"/>
    <property type="match status" value="1"/>
</dbReference>
<organism evidence="3 4">
    <name type="scientific">Sedimentibacter hydroxybenzoicus DSM 7310</name>
    <dbReference type="NCBI Taxonomy" id="1123245"/>
    <lineage>
        <taxon>Bacteria</taxon>
        <taxon>Bacillati</taxon>
        <taxon>Bacillota</taxon>
        <taxon>Tissierellia</taxon>
        <taxon>Sedimentibacter</taxon>
    </lineage>
</organism>
<keyword evidence="1" id="KW-1133">Transmembrane helix</keyword>
<name>A0A974BK29_SEDHY</name>
<accession>A0A974BK29</accession>
<comment type="caution">
    <text evidence="3">The sequence shown here is derived from an EMBL/GenBank/DDBJ whole genome shotgun (WGS) entry which is preliminary data.</text>
</comment>
<feature type="domain" description="Sigma factor regulator C-terminal" evidence="2">
    <location>
        <begin position="212"/>
        <end position="383"/>
    </location>
</feature>
<keyword evidence="4" id="KW-1185">Reference proteome</keyword>
<proteinExistence type="predicted"/>
<keyword evidence="1" id="KW-0472">Membrane</keyword>